<dbReference type="Gene3D" id="1.10.10.10">
    <property type="entry name" value="Winged helix-like DNA-binding domain superfamily/Winged helix DNA-binding domain"/>
    <property type="match status" value="1"/>
</dbReference>
<evidence type="ECO:0000313" key="5">
    <source>
        <dbReference type="EMBL" id="SEG32021.1"/>
    </source>
</evidence>
<name>A0A1H5Z6R7_9RHOB</name>
<dbReference type="InterPro" id="IPR018490">
    <property type="entry name" value="cNMP-bd_dom_sf"/>
</dbReference>
<evidence type="ECO:0000313" key="6">
    <source>
        <dbReference type="Proteomes" id="UP000236742"/>
    </source>
</evidence>
<evidence type="ECO:0000256" key="3">
    <source>
        <dbReference type="ARBA" id="ARBA00023163"/>
    </source>
</evidence>
<dbReference type="SUPFAM" id="SSF51206">
    <property type="entry name" value="cAMP-binding domain-like"/>
    <property type="match status" value="1"/>
</dbReference>
<organism evidence="5 6">
    <name type="scientific">Jhaorihella thermophila</name>
    <dbReference type="NCBI Taxonomy" id="488547"/>
    <lineage>
        <taxon>Bacteria</taxon>
        <taxon>Pseudomonadati</taxon>
        <taxon>Pseudomonadota</taxon>
        <taxon>Alphaproteobacteria</taxon>
        <taxon>Rhodobacterales</taxon>
        <taxon>Paracoccaceae</taxon>
        <taxon>Jhaorihella</taxon>
    </lineage>
</organism>
<keyword evidence="3" id="KW-0804">Transcription</keyword>
<dbReference type="AlphaFoldDB" id="A0A1H5Z6R7"/>
<reference evidence="5 6" key="1">
    <citation type="submission" date="2016-10" db="EMBL/GenBank/DDBJ databases">
        <authorList>
            <person name="de Groot N.N."/>
        </authorList>
    </citation>
    <scope>NUCLEOTIDE SEQUENCE [LARGE SCALE GENOMIC DNA]</scope>
    <source>
        <strain evidence="5 6">DSM 23413</strain>
    </source>
</reference>
<keyword evidence="2" id="KW-0238">DNA-binding</keyword>
<dbReference type="OrthoDB" id="9776746at2"/>
<gene>
    <name evidence="5" type="ORF">SAMN05421751_13019</name>
</gene>
<dbReference type="Gene3D" id="2.60.120.10">
    <property type="entry name" value="Jelly Rolls"/>
    <property type="match status" value="1"/>
</dbReference>
<evidence type="ECO:0000256" key="2">
    <source>
        <dbReference type="ARBA" id="ARBA00023125"/>
    </source>
</evidence>
<evidence type="ECO:0000259" key="4">
    <source>
        <dbReference type="Pfam" id="PF13545"/>
    </source>
</evidence>
<feature type="domain" description="HTH crp-type" evidence="4">
    <location>
        <begin position="148"/>
        <end position="211"/>
    </location>
</feature>
<dbReference type="InterPro" id="IPR012318">
    <property type="entry name" value="HTH_CRP"/>
</dbReference>
<dbReference type="GO" id="GO:0003677">
    <property type="term" value="F:DNA binding"/>
    <property type="evidence" value="ECO:0007669"/>
    <property type="project" value="UniProtKB-KW"/>
</dbReference>
<dbReference type="InterPro" id="IPR014710">
    <property type="entry name" value="RmlC-like_jellyroll"/>
</dbReference>
<dbReference type="EMBL" id="FNVD01000030">
    <property type="protein sequence ID" value="SEG32021.1"/>
    <property type="molecule type" value="Genomic_DNA"/>
</dbReference>
<keyword evidence="1" id="KW-0805">Transcription regulation</keyword>
<dbReference type="SUPFAM" id="SSF46785">
    <property type="entry name" value="Winged helix' DNA-binding domain"/>
    <property type="match status" value="1"/>
</dbReference>
<sequence length="220" mass="24415">MNIHSKPSQDVSLARAVLDAGGVIKSADEGQTAFRWQGHPRAFVLITRGKLTVHFRTKGRNVPWAECRASVGQDCMPVTAAILSEREITVRAKCSEPTTWIELSPNSLVLLVHSDMGFRQALFATHAKRLPTFFAKISAKNRFSLDNRIADWLLCHAKDREVVATHGDIAKDLLTAREVVSRRLRDFANKGWIVQQRGRIHIDAPAALARLSKGCLSLAT</sequence>
<dbReference type="Proteomes" id="UP000236742">
    <property type="component" value="Unassembled WGS sequence"/>
</dbReference>
<dbReference type="InterPro" id="IPR036388">
    <property type="entry name" value="WH-like_DNA-bd_sf"/>
</dbReference>
<protein>
    <submittedName>
        <fullName evidence="5">CRP/FNR family transcriptional regulator, anaerobic regulatory protein</fullName>
    </submittedName>
</protein>
<dbReference type="InterPro" id="IPR036390">
    <property type="entry name" value="WH_DNA-bd_sf"/>
</dbReference>
<accession>A0A1H5Z6R7</accession>
<evidence type="ECO:0000256" key="1">
    <source>
        <dbReference type="ARBA" id="ARBA00023015"/>
    </source>
</evidence>
<dbReference type="Pfam" id="PF13545">
    <property type="entry name" value="HTH_Crp_2"/>
    <property type="match status" value="1"/>
</dbReference>
<proteinExistence type="predicted"/>
<dbReference type="GO" id="GO:0006355">
    <property type="term" value="P:regulation of DNA-templated transcription"/>
    <property type="evidence" value="ECO:0007669"/>
    <property type="project" value="InterPro"/>
</dbReference>
<dbReference type="RefSeq" id="WP_104009347.1">
    <property type="nucleotide sequence ID" value="NZ_FNVD01000030.1"/>
</dbReference>
<keyword evidence="6" id="KW-1185">Reference proteome</keyword>